<evidence type="ECO:0000313" key="3">
    <source>
        <dbReference type="Proteomes" id="UP000006727"/>
    </source>
</evidence>
<feature type="chain" id="PRO_5029912864" description="Xylanase inhibitor N-terminal domain-containing protein" evidence="1">
    <location>
        <begin position="30"/>
        <end position="172"/>
    </location>
</feature>
<proteinExistence type="predicted"/>
<dbReference type="EnsemblPlants" id="Pp3c14_3405V3.1">
    <property type="protein sequence ID" value="Pp3c14_3405V3.1"/>
    <property type="gene ID" value="Pp3c14_3405"/>
</dbReference>
<keyword evidence="3" id="KW-1185">Reference proteome</keyword>
<dbReference type="AlphaFoldDB" id="A0A7I4AS63"/>
<dbReference type="EMBL" id="ABEU02000014">
    <property type="status" value="NOT_ANNOTATED_CDS"/>
    <property type="molecule type" value="Genomic_DNA"/>
</dbReference>
<dbReference type="Proteomes" id="UP000006727">
    <property type="component" value="Chromosome 14"/>
</dbReference>
<organism evidence="2 3">
    <name type="scientific">Physcomitrium patens</name>
    <name type="common">Spreading-leaved earth moss</name>
    <name type="synonym">Physcomitrella patens</name>
    <dbReference type="NCBI Taxonomy" id="3218"/>
    <lineage>
        <taxon>Eukaryota</taxon>
        <taxon>Viridiplantae</taxon>
        <taxon>Streptophyta</taxon>
        <taxon>Embryophyta</taxon>
        <taxon>Bryophyta</taxon>
        <taxon>Bryophytina</taxon>
        <taxon>Bryopsida</taxon>
        <taxon>Funariidae</taxon>
        <taxon>Funariales</taxon>
        <taxon>Funariaceae</taxon>
        <taxon>Physcomitrium</taxon>
    </lineage>
</organism>
<reference evidence="2 3" key="2">
    <citation type="journal article" date="2018" name="Plant J.">
        <title>The Physcomitrella patens chromosome-scale assembly reveals moss genome structure and evolution.</title>
        <authorList>
            <person name="Lang D."/>
            <person name="Ullrich K.K."/>
            <person name="Murat F."/>
            <person name="Fuchs J."/>
            <person name="Jenkins J."/>
            <person name="Haas F.B."/>
            <person name="Piednoel M."/>
            <person name="Gundlach H."/>
            <person name="Van Bel M."/>
            <person name="Meyberg R."/>
            <person name="Vives C."/>
            <person name="Morata J."/>
            <person name="Symeonidi A."/>
            <person name="Hiss M."/>
            <person name="Muchero W."/>
            <person name="Kamisugi Y."/>
            <person name="Saleh O."/>
            <person name="Blanc G."/>
            <person name="Decker E.L."/>
            <person name="van Gessel N."/>
            <person name="Grimwood J."/>
            <person name="Hayes R.D."/>
            <person name="Graham S.W."/>
            <person name="Gunter L.E."/>
            <person name="McDaniel S.F."/>
            <person name="Hoernstein S.N.W."/>
            <person name="Larsson A."/>
            <person name="Li F.W."/>
            <person name="Perroud P.F."/>
            <person name="Phillips J."/>
            <person name="Ranjan P."/>
            <person name="Rokshar D.S."/>
            <person name="Rothfels C.J."/>
            <person name="Schneider L."/>
            <person name="Shu S."/>
            <person name="Stevenson D.W."/>
            <person name="Thummler F."/>
            <person name="Tillich M."/>
            <person name="Villarreal Aguilar J.C."/>
            <person name="Widiez T."/>
            <person name="Wong G.K."/>
            <person name="Wymore A."/>
            <person name="Zhang Y."/>
            <person name="Zimmer A.D."/>
            <person name="Quatrano R.S."/>
            <person name="Mayer K.F.X."/>
            <person name="Goodstein D."/>
            <person name="Casacuberta J.M."/>
            <person name="Vandepoele K."/>
            <person name="Reski R."/>
            <person name="Cuming A.C."/>
            <person name="Tuskan G.A."/>
            <person name="Maumus F."/>
            <person name="Salse J."/>
            <person name="Schmutz J."/>
            <person name="Rensing S.A."/>
        </authorList>
    </citation>
    <scope>NUCLEOTIDE SEQUENCE [LARGE SCALE GENOMIC DNA]</scope>
    <source>
        <strain evidence="2 3">cv. Gransden 2004</strain>
    </source>
</reference>
<dbReference type="Gramene" id="Pp3c14_3405V3.1">
    <property type="protein sequence ID" value="Pp3c14_3405V3.1"/>
    <property type="gene ID" value="Pp3c14_3405"/>
</dbReference>
<name>A0A7I4AS63_PHYPA</name>
<evidence type="ECO:0000256" key="1">
    <source>
        <dbReference type="SAM" id="SignalP"/>
    </source>
</evidence>
<evidence type="ECO:0008006" key="4">
    <source>
        <dbReference type="Google" id="ProtNLM"/>
    </source>
</evidence>
<protein>
    <recommendedName>
        <fullName evidence="4">Xylanase inhibitor N-terminal domain-containing protein</fullName>
    </recommendedName>
</protein>
<keyword evidence="1" id="KW-0732">Signal</keyword>
<dbReference type="InParanoid" id="A0A7I4AS63"/>
<accession>A0A7I4AS63</accession>
<evidence type="ECO:0000313" key="2">
    <source>
        <dbReference type="EnsemblPlants" id="Pp3c14_3405V3.1"/>
    </source>
</evidence>
<reference evidence="2 3" key="1">
    <citation type="journal article" date="2008" name="Science">
        <title>The Physcomitrella genome reveals evolutionary insights into the conquest of land by plants.</title>
        <authorList>
            <person name="Rensing S."/>
            <person name="Lang D."/>
            <person name="Zimmer A."/>
            <person name="Terry A."/>
            <person name="Salamov A."/>
            <person name="Shapiro H."/>
            <person name="Nishiyama T."/>
            <person name="Perroud P.-F."/>
            <person name="Lindquist E."/>
            <person name="Kamisugi Y."/>
            <person name="Tanahashi T."/>
            <person name="Sakakibara K."/>
            <person name="Fujita T."/>
            <person name="Oishi K."/>
            <person name="Shin-I T."/>
            <person name="Kuroki Y."/>
            <person name="Toyoda A."/>
            <person name="Suzuki Y."/>
            <person name="Hashimoto A."/>
            <person name="Yamaguchi K."/>
            <person name="Sugano A."/>
            <person name="Kohara Y."/>
            <person name="Fujiyama A."/>
            <person name="Anterola A."/>
            <person name="Aoki S."/>
            <person name="Ashton N."/>
            <person name="Barbazuk W.B."/>
            <person name="Barker E."/>
            <person name="Bennetzen J."/>
            <person name="Bezanilla M."/>
            <person name="Blankenship R."/>
            <person name="Cho S.H."/>
            <person name="Dutcher S."/>
            <person name="Estelle M."/>
            <person name="Fawcett J.A."/>
            <person name="Gundlach H."/>
            <person name="Hanada K."/>
            <person name="Heyl A."/>
            <person name="Hicks K.A."/>
            <person name="Hugh J."/>
            <person name="Lohr M."/>
            <person name="Mayer K."/>
            <person name="Melkozernov A."/>
            <person name="Murata T."/>
            <person name="Nelson D."/>
            <person name="Pils B."/>
            <person name="Prigge M."/>
            <person name="Reiss B."/>
            <person name="Renner T."/>
            <person name="Rombauts S."/>
            <person name="Rushton P."/>
            <person name="Sanderfoot A."/>
            <person name="Schween G."/>
            <person name="Shiu S.-H."/>
            <person name="Stueber K."/>
            <person name="Theodoulou F.L."/>
            <person name="Tu H."/>
            <person name="Van de Peer Y."/>
            <person name="Verrier P.J."/>
            <person name="Waters E."/>
            <person name="Wood A."/>
            <person name="Yang L."/>
            <person name="Cove D."/>
            <person name="Cuming A."/>
            <person name="Hasebe M."/>
            <person name="Lucas S."/>
            <person name="Mishler D.B."/>
            <person name="Reski R."/>
            <person name="Grigoriev I."/>
            <person name="Quatrano R.S."/>
            <person name="Boore J.L."/>
        </authorList>
    </citation>
    <scope>NUCLEOTIDE SEQUENCE [LARGE SCALE GENOMIC DNA]</scope>
    <source>
        <strain evidence="2 3">cv. Gransden 2004</strain>
    </source>
</reference>
<sequence>MASCATRCTWVMMLGLLLLAADNFCSVHALRKRQYHIHKLYTDDSLPSSLVVTSSANTLMKINYGYCLVPSSRLTYPQNVVLVDLASKVLIGYSTLTWFTFQNISCGRVTWSASHEFTSKSTSAGEHQILLFLHRSFQRLNHLHPHLHPNFFSSSSEIYNEGTNLGKKCSLL</sequence>
<reference evidence="2" key="3">
    <citation type="submission" date="2020-12" db="UniProtKB">
        <authorList>
            <consortium name="EnsemblPlants"/>
        </authorList>
    </citation>
    <scope>IDENTIFICATION</scope>
</reference>
<feature type="signal peptide" evidence="1">
    <location>
        <begin position="1"/>
        <end position="29"/>
    </location>
</feature>